<feature type="active site" evidence="6">
    <location>
        <position position="220"/>
    </location>
</feature>
<dbReference type="Pfam" id="PF03447">
    <property type="entry name" value="NAD_binding_3"/>
    <property type="match status" value="1"/>
</dbReference>
<keyword evidence="4 6" id="KW-0560">Oxidoreductase</keyword>
<evidence type="ECO:0000256" key="3">
    <source>
        <dbReference type="ARBA" id="ARBA00022857"/>
    </source>
</evidence>
<comment type="similarity">
    <text evidence="1 6">Belongs to the L-aspartate dehydrogenase family.</text>
</comment>
<dbReference type="Gene3D" id="3.30.360.10">
    <property type="entry name" value="Dihydrodipicolinate Reductase, domain 2"/>
    <property type="match status" value="1"/>
</dbReference>
<feature type="domain" description="Aspartate/homoserine dehydrogenase NAD-binding" evidence="8">
    <location>
        <begin position="10"/>
        <end position="119"/>
    </location>
</feature>
<comment type="miscellaneous">
    <text evidence="6">The iminoaspartate product is unstable in aqueous solution and can decompose to oxaloacetate and ammonia.</text>
</comment>
<dbReference type="InterPro" id="IPR002811">
    <property type="entry name" value="Asp_DH"/>
</dbReference>
<dbReference type="eggNOG" id="COG1712">
    <property type="taxonomic scope" value="Bacteria"/>
</dbReference>
<sequence length="268" mass="28161">MTALQIGIAGFGAIGRSIAHQLNKDIHGLQLAAIGVRNPDSPPEIDWEGKSPPRFVVLDDLEPHCDIVIECAPADLLPRIASPFLQQGKKVISLSSGALLAHPELIELARHHGGQILVPSGAILGLDALLGAAEGEIQSVKMISRKPLQGFAGAPFVKERNIDVLNLTEPSLLFSGSAREAAAGFPANLNVAASVSLAGVGPDKTRLEVWADPSLTHNTHHIEVISDSALLSMQIQNIPSDNPKTGRITAQSVVALLRKMSAPVSVGT</sequence>
<dbReference type="Pfam" id="PF01958">
    <property type="entry name" value="Asp_DH_C"/>
    <property type="match status" value="1"/>
</dbReference>
<dbReference type="SUPFAM" id="SSF51735">
    <property type="entry name" value="NAD(P)-binding Rossmann-fold domains"/>
    <property type="match status" value="1"/>
</dbReference>
<dbReference type="NCBIfam" id="NF009825">
    <property type="entry name" value="PRK13302.1"/>
    <property type="match status" value="1"/>
</dbReference>
<evidence type="ECO:0000256" key="6">
    <source>
        <dbReference type="HAMAP-Rule" id="MF_01265"/>
    </source>
</evidence>
<dbReference type="InterPro" id="IPR005106">
    <property type="entry name" value="Asp/hSer_DH_NAD-bd"/>
</dbReference>
<evidence type="ECO:0000256" key="4">
    <source>
        <dbReference type="ARBA" id="ARBA00023002"/>
    </source>
</evidence>
<reference evidence="9 10" key="1">
    <citation type="journal article" date="2014" name="Genome Announc.">
        <title>Draft Genome Sequence of Advenella kashmirensis Strain W13003, a Polycyclic Aromatic Hydrocarbon-Degrading Bacterium.</title>
        <authorList>
            <person name="Wang X."/>
            <person name="Jin D."/>
            <person name="Zhou L."/>
            <person name="Wu L."/>
            <person name="An W."/>
            <person name="Zhao L."/>
        </authorList>
    </citation>
    <scope>NUCLEOTIDE SEQUENCE [LARGE SCALE GENOMIC DNA]</scope>
    <source>
        <strain evidence="9 10">W13003</strain>
    </source>
</reference>
<evidence type="ECO:0000313" key="9">
    <source>
        <dbReference type="EMBL" id="ETF01281.1"/>
    </source>
</evidence>
<evidence type="ECO:0000313" key="10">
    <source>
        <dbReference type="Proteomes" id="UP000018733"/>
    </source>
</evidence>
<dbReference type="STRING" id="1424334.W822_18660"/>
<keyword evidence="5 6" id="KW-0520">NAD</keyword>
<dbReference type="PANTHER" id="PTHR31873">
    <property type="entry name" value="L-ASPARTATE DEHYDROGENASE-RELATED"/>
    <property type="match status" value="1"/>
</dbReference>
<dbReference type="GO" id="GO:0050661">
    <property type="term" value="F:NADP binding"/>
    <property type="evidence" value="ECO:0007669"/>
    <property type="project" value="UniProtKB-UniRule"/>
</dbReference>
<dbReference type="EC" id="1.4.1.21" evidence="6"/>
<dbReference type="Gene3D" id="3.40.50.720">
    <property type="entry name" value="NAD(P)-binding Rossmann-like Domain"/>
    <property type="match status" value="1"/>
</dbReference>
<dbReference type="AlphaFoldDB" id="V8QMS8"/>
<dbReference type="InterPro" id="IPR011182">
    <property type="entry name" value="L-Asp_DH"/>
</dbReference>
<protein>
    <recommendedName>
        <fullName evidence="6">L-aspartate dehydrogenase</fullName>
        <ecNumber evidence="6">1.4.1.21</ecNumber>
    </recommendedName>
</protein>
<dbReference type="InterPro" id="IPR020626">
    <property type="entry name" value="Asp_DH_prok"/>
</dbReference>
<dbReference type="PIRSF" id="PIRSF005227">
    <property type="entry name" value="Asp_dh_NAD_syn"/>
    <property type="match status" value="1"/>
</dbReference>
<dbReference type="RefSeq" id="WP_024006664.1">
    <property type="nucleotide sequence ID" value="NZ_KI650981.1"/>
</dbReference>
<evidence type="ECO:0000259" key="7">
    <source>
        <dbReference type="Pfam" id="PF01958"/>
    </source>
</evidence>
<evidence type="ECO:0000259" key="8">
    <source>
        <dbReference type="Pfam" id="PF03447"/>
    </source>
</evidence>
<keyword evidence="3 6" id="KW-0521">NADP</keyword>
<dbReference type="Proteomes" id="UP000018733">
    <property type="component" value="Unassembled WGS sequence"/>
</dbReference>
<dbReference type="SUPFAM" id="SSF55347">
    <property type="entry name" value="Glyceraldehyde-3-phosphate dehydrogenase-like, C-terminal domain"/>
    <property type="match status" value="1"/>
</dbReference>
<feature type="domain" description="Aspartate dehydrogenase" evidence="7">
    <location>
        <begin position="167"/>
        <end position="254"/>
    </location>
</feature>
<dbReference type="GO" id="GO:0009435">
    <property type="term" value="P:NAD+ biosynthetic process"/>
    <property type="evidence" value="ECO:0007669"/>
    <property type="project" value="UniProtKB-UniRule"/>
</dbReference>
<proteinExistence type="inferred from homology"/>
<keyword evidence="2 6" id="KW-0662">Pyridine nucleotide biosynthesis</keyword>
<dbReference type="PATRIC" id="fig|1424334.3.peg.3746"/>
<dbReference type="OrthoDB" id="7056904at2"/>
<feature type="binding site" evidence="6">
    <location>
        <position position="190"/>
    </location>
    <ligand>
        <name>NAD(+)</name>
        <dbReference type="ChEBI" id="CHEBI:57540"/>
    </ligand>
</feature>
<name>V8QMS8_9BURK</name>
<evidence type="ECO:0000256" key="5">
    <source>
        <dbReference type="ARBA" id="ARBA00023027"/>
    </source>
</evidence>
<dbReference type="HOGENOM" id="CLU_089550_0_0_4"/>
<comment type="catalytic activity">
    <reaction evidence="6">
        <text>L-aspartate + NADP(+) + H2O = oxaloacetate + NH4(+) + NADPH + H(+)</text>
        <dbReference type="Rhea" id="RHEA:11784"/>
        <dbReference type="ChEBI" id="CHEBI:15377"/>
        <dbReference type="ChEBI" id="CHEBI:15378"/>
        <dbReference type="ChEBI" id="CHEBI:16452"/>
        <dbReference type="ChEBI" id="CHEBI:28938"/>
        <dbReference type="ChEBI" id="CHEBI:29991"/>
        <dbReference type="ChEBI" id="CHEBI:57783"/>
        <dbReference type="ChEBI" id="CHEBI:58349"/>
        <dbReference type="EC" id="1.4.1.21"/>
    </reaction>
</comment>
<accession>V8QMS8</accession>
<comment type="pathway">
    <text evidence="6">Cofactor biosynthesis; NAD(+) biosynthesis; iminoaspartate from L-aspartate (dehydrogenase route): step 1/1.</text>
</comment>
<gene>
    <name evidence="6" type="primary">nadX</name>
    <name evidence="9" type="ORF">W822_18660</name>
</gene>
<dbReference type="GO" id="GO:0016639">
    <property type="term" value="F:oxidoreductase activity, acting on the CH-NH2 group of donors, NAD or NADP as acceptor"/>
    <property type="evidence" value="ECO:0007669"/>
    <property type="project" value="UniProtKB-UniRule"/>
</dbReference>
<dbReference type="PANTHER" id="PTHR31873:SF6">
    <property type="entry name" value="ASPARTATE DEHYDROGENASE DOMAIN-CONTAINING PROTEIN"/>
    <property type="match status" value="1"/>
</dbReference>
<dbReference type="UniPathway" id="UPA00253">
    <property type="reaction ID" value="UER00456"/>
</dbReference>
<evidence type="ECO:0000256" key="1">
    <source>
        <dbReference type="ARBA" id="ARBA00008331"/>
    </source>
</evidence>
<dbReference type="GO" id="GO:0051287">
    <property type="term" value="F:NAD binding"/>
    <property type="evidence" value="ECO:0007669"/>
    <property type="project" value="UniProtKB-UniRule"/>
</dbReference>
<dbReference type="HAMAP" id="MF_01265">
    <property type="entry name" value="NadX"/>
    <property type="match status" value="1"/>
</dbReference>
<dbReference type="GO" id="GO:0033735">
    <property type="term" value="F:aspartate dehydrogenase [NAD(P)+] activity"/>
    <property type="evidence" value="ECO:0007669"/>
    <property type="project" value="UniProtKB-EC"/>
</dbReference>
<keyword evidence="10" id="KW-1185">Reference proteome</keyword>
<dbReference type="EMBL" id="AYXT01000012">
    <property type="protein sequence ID" value="ETF01281.1"/>
    <property type="molecule type" value="Genomic_DNA"/>
</dbReference>
<dbReference type="InterPro" id="IPR036291">
    <property type="entry name" value="NAD(P)-bd_dom_sf"/>
</dbReference>
<comment type="caution">
    <text evidence="9">The sequence shown here is derived from an EMBL/GenBank/DDBJ whole genome shotgun (WGS) entry which is preliminary data.</text>
</comment>
<evidence type="ECO:0000256" key="2">
    <source>
        <dbReference type="ARBA" id="ARBA00022642"/>
    </source>
</evidence>
<organism evidence="9 10">
    <name type="scientific">Advenella kashmirensis W13003</name>
    <dbReference type="NCBI Taxonomy" id="1424334"/>
    <lineage>
        <taxon>Bacteria</taxon>
        <taxon>Pseudomonadati</taxon>
        <taxon>Pseudomonadota</taxon>
        <taxon>Betaproteobacteria</taxon>
        <taxon>Burkholderiales</taxon>
        <taxon>Alcaligenaceae</taxon>
    </lineage>
</organism>
<comment type="catalytic activity">
    <reaction evidence="6">
        <text>L-aspartate + NAD(+) + H2O = oxaloacetate + NH4(+) + NADH + H(+)</text>
        <dbReference type="Rhea" id="RHEA:11788"/>
        <dbReference type="ChEBI" id="CHEBI:15377"/>
        <dbReference type="ChEBI" id="CHEBI:15378"/>
        <dbReference type="ChEBI" id="CHEBI:16452"/>
        <dbReference type="ChEBI" id="CHEBI:28938"/>
        <dbReference type="ChEBI" id="CHEBI:29991"/>
        <dbReference type="ChEBI" id="CHEBI:57540"/>
        <dbReference type="ChEBI" id="CHEBI:57945"/>
        <dbReference type="EC" id="1.4.1.21"/>
    </reaction>
</comment>
<comment type="function">
    <text evidence="6">Specifically catalyzes the NAD or NADP-dependent dehydrogenation of L-aspartate to iminoaspartate.</text>
</comment>
<feature type="binding site" evidence="6">
    <location>
        <position position="122"/>
    </location>
    <ligand>
        <name>NAD(+)</name>
        <dbReference type="ChEBI" id="CHEBI:57540"/>
    </ligand>
</feature>